<evidence type="ECO:0000313" key="2">
    <source>
        <dbReference type="Proteomes" id="UP001595867"/>
    </source>
</evidence>
<evidence type="ECO:0000313" key="1">
    <source>
        <dbReference type="EMBL" id="MFC4063414.1"/>
    </source>
</evidence>
<dbReference type="RefSeq" id="WP_378064422.1">
    <property type="nucleotide sequence ID" value="NZ_JBHSBL010000002.1"/>
</dbReference>
<dbReference type="EMBL" id="JBHSBL010000002">
    <property type="protein sequence ID" value="MFC4063414.1"/>
    <property type="molecule type" value="Genomic_DNA"/>
</dbReference>
<protein>
    <submittedName>
        <fullName evidence="1">DUF4259 domain-containing protein</fullName>
    </submittedName>
</protein>
<dbReference type="Proteomes" id="UP001595867">
    <property type="component" value="Unassembled WGS sequence"/>
</dbReference>
<comment type="caution">
    <text evidence="1">The sequence shown here is derived from an EMBL/GenBank/DDBJ whole genome shotgun (WGS) entry which is preliminary data.</text>
</comment>
<name>A0ABV8IK87_9ACTN</name>
<proteinExistence type="predicted"/>
<gene>
    <name evidence="1" type="ORF">ACFO0C_00605</name>
</gene>
<dbReference type="Pfam" id="PF14078">
    <property type="entry name" value="DUF4259"/>
    <property type="match status" value="1"/>
</dbReference>
<organism evidence="1 2">
    <name type="scientific">Actinoplanes subglobosus</name>
    <dbReference type="NCBI Taxonomy" id="1547892"/>
    <lineage>
        <taxon>Bacteria</taxon>
        <taxon>Bacillati</taxon>
        <taxon>Actinomycetota</taxon>
        <taxon>Actinomycetes</taxon>
        <taxon>Micromonosporales</taxon>
        <taxon>Micromonosporaceae</taxon>
        <taxon>Actinoplanes</taxon>
    </lineage>
</organism>
<keyword evidence="2" id="KW-1185">Reference proteome</keyword>
<accession>A0ABV8IK87</accession>
<sequence length="151" mass="16248">MGSWGDGPFDNDQAMDVIDDLAQMGADERRARLHELFAAVFAPAPAGTEVPFWPKEVIAAASLVALVLPGGSVVLDPQSSDDYVPDDDAEWTDALLTDPGEELIRAAGRALEVVADPESKWFTDWVCGDDDEAAWLANIVRVLHAGTNREA</sequence>
<reference evidence="2" key="1">
    <citation type="journal article" date="2019" name="Int. J. Syst. Evol. Microbiol.">
        <title>The Global Catalogue of Microorganisms (GCM) 10K type strain sequencing project: providing services to taxonomists for standard genome sequencing and annotation.</title>
        <authorList>
            <consortium name="The Broad Institute Genomics Platform"/>
            <consortium name="The Broad Institute Genome Sequencing Center for Infectious Disease"/>
            <person name="Wu L."/>
            <person name="Ma J."/>
        </authorList>
    </citation>
    <scope>NUCLEOTIDE SEQUENCE [LARGE SCALE GENOMIC DNA]</scope>
    <source>
        <strain evidence="2">TBRC 5832</strain>
    </source>
</reference>
<dbReference type="InterPro" id="IPR025355">
    <property type="entry name" value="DUF4259"/>
</dbReference>